<dbReference type="AlphaFoldDB" id="A0A0C3NFY7"/>
<organism evidence="2 3">
    <name type="scientific">Pisolithus tinctorius Marx 270</name>
    <dbReference type="NCBI Taxonomy" id="870435"/>
    <lineage>
        <taxon>Eukaryota</taxon>
        <taxon>Fungi</taxon>
        <taxon>Dikarya</taxon>
        <taxon>Basidiomycota</taxon>
        <taxon>Agaricomycotina</taxon>
        <taxon>Agaricomycetes</taxon>
        <taxon>Agaricomycetidae</taxon>
        <taxon>Boletales</taxon>
        <taxon>Sclerodermatineae</taxon>
        <taxon>Pisolithaceae</taxon>
        <taxon>Pisolithus</taxon>
    </lineage>
</organism>
<evidence type="ECO:0000256" key="1">
    <source>
        <dbReference type="SAM" id="MobiDB-lite"/>
    </source>
</evidence>
<reference evidence="2 3" key="1">
    <citation type="submission" date="2014-04" db="EMBL/GenBank/DDBJ databases">
        <authorList>
            <consortium name="DOE Joint Genome Institute"/>
            <person name="Kuo A."/>
            <person name="Kohler A."/>
            <person name="Costa M.D."/>
            <person name="Nagy L.G."/>
            <person name="Floudas D."/>
            <person name="Copeland A."/>
            <person name="Barry K.W."/>
            <person name="Cichocki N."/>
            <person name="Veneault-Fourrey C."/>
            <person name="LaButti K."/>
            <person name="Lindquist E.A."/>
            <person name="Lipzen A."/>
            <person name="Lundell T."/>
            <person name="Morin E."/>
            <person name="Murat C."/>
            <person name="Sun H."/>
            <person name="Tunlid A."/>
            <person name="Henrissat B."/>
            <person name="Grigoriev I.V."/>
            <person name="Hibbett D.S."/>
            <person name="Martin F."/>
            <person name="Nordberg H.P."/>
            <person name="Cantor M.N."/>
            <person name="Hua S.X."/>
        </authorList>
    </citation>
    <scope>NUCLEOTIDE SEQUENCE [LARGE SCALE GENOMIC DNA]</scope>
    <source>
        <strain evidence="2 3">Marx 270</strain>
    </source>
</reference>
<evidence type="ECO:0000313" key="2">
    <source>
        <dbReference type="EMBL" id="KIN94368.1"/>
    </source>
</evidence>
<reference evidence="3" key="2">
    <citation type="submission" date="2015-01" db="EMBL/GenBank/DDBJ databases">
        <title>Evolutionary Origins and Diversification of the Mycorrhizal Mutualists.</title>
        <authorList>
            <consortium name="DOE Joint Genome Institute"/>
            <consortium name="Mycorrhizal Genomics Consortium"/>
            <person name="Kohler A."/>
            <person name="Kuo A."/>
            <person name="Nagy L.G."/>
            <person name="Floudas D."/>
            <person name="Copeland A."/>
            <person name="Barry K.W."/>
            <person name="Cichocki N."/>
            <person name="Veneault-Fourrey C."/>
            <person name="LaButti K."/>
            <person name="Lindquist E.A."/>
            <person name="Lipzen A."/>
            <person name="Lundell T."/>
            <person name="Morin E."/>
            <person name="Murat C."/>
            <person name="Riley R."/>
            <person name="Ohm R."/>
            <person name="Sun H."/>
            <person name="Tunlid A."/>
            <person name="Henrissat B."/>
            <person name="Grigoriev I.V."/>
            <person name="Hibbett D.S."/>
            <person name="Martin F."/>
        </authorList>
    </citation>
    <scope>NUCLEOTIDE SEQUENCE [LARGE SCALE GENOMIC DNA]</scope>
    <source>
        <strain evidence="3">Marx 270</strain>
    </source>
</reference>
<name>A0A0C3NFY7_PISTI</name>
<dbReference type="InParanoid" id="A0A0C3NFY7"/>
<evidence type="ECO:0000313" key="3">
    <source>
        <dbReference type="Proteomes" id="UP000054217"/>
    </source>
</evidence>
<accession>A0A0C3NFY7</accession>
<dbReference type="EMBL" id="KN832101">
    <property type="protein sequence ID" value="KIN94368.1"/>
    <property type="molecule type" value="Genomic_DNA"/>
</dbReference>
<dbReference type="OrthoDB" id="3243290at2759"/>
<proteinExistence type="predicted"/>
<dbReference type="Proteomes" id="UP000054217">
    <property type="component" value="Unassembled WGS sequence"/>
</dbReference>
<dbReference type="STRING" id="870435.A0A0C3NFY7"/>
<dbReference type="HOGENOM" id="CLU_015852_0_0_1"/>
<feature type="region of interest" description="Disordered" evidence="1">
    <location>
        <begin position="296"/>
        <end position="323"/>
    </location>
</feature>
<protein>
    <submittedName>
        <fullName evidence="2">Uncharacterized protein</fullName>
    </submittedName>
</protein>
<gene>
    <name evidence="2" type="ORF">M404DRAFT_35141</name>
</gene>
<sequence>MARPTTWVMAYQTIGTLRYETWIDASILNFHLLSQWYAVQGRMHVHYADLFSVIPSVSGGTHALPDAQEIQFFCQHHLFDSHPANPSVPIAFVVMQNSHFFVAVFDYWLNLAFILGRHIEHVPETPHPHYDPLHNDWNTWNGPFYWTCIASLHGFDAINPTQVDVQVYNWSQNGFDCGPIASFVMESLMRGGLSGDGRPTIHIPPIPCGHHLHLRMLVMVKEGCQRCWEDYCYLSTTTLPPGHIWTQWDNTKAIGEDILMDVENQSSGEQHATIVRELNVIGANCLHCQRGDDSSNVVNPDVHSNGDFPTDTEDEGEDHPLPLDTKSQHLRDLLRHYPYAAHGHRVEGESTPDDPLEIIQRRKHVKDWSAGMMYCFPRPTPPVYLPAYQGQRWKCFDHRFDEYEGGPVLESLRQDRNCNEIVEEPYYRPGMWTSFRDYGYCLLSSFNQMFYLGPPIRLSDHILQVGVPANYQSSHQIGDHVTGNYSLARQVPHPSRVDMDDVAILGASQMIEIGSSTSECLVNTFVNGRHEDGRHICLDLELDHKLVTPEELEVTVDIDSLIWVTHSLQFNTPLPIYLGPIIEEKAPMHKHNHVYVNILVPQSEADYSAIGSHTEWLTMAFPLCGVPHTVFGALSNAAGTMNVYICFPRMIHRDEMTHKHTNHIPKEVLDFFWEHVLLPVIHAHADVSSAPYVSLTLKEVQFKA</sequence>
<keyword evidence="3" id="KW-1185">Reference proteome</keyword>